<organism evidence="2 3">
    <name type="scientific">Solirubrobacter phytolaccae</name>
    <dbReference type="NCBI Taxonomy" id="1404360"/>
    <lineage>
        <taxon>Bacteria</taxon>
        <taxon>Bacillati</taxon>
        <taxon>Actinomycetota</taxon>
        <taxon>Thermoleophilia</taxon>
        <taxon>Solirubrobacterales</taxon>
        <taxon>Solirubrobacteraceae</taxon>
        <taxon>Solirubrobacter</taxon>
    </lineage>
</organism>
<gene>
    <name evidence="2" type="ORF">OJ997_08780</name>
</gene>
<name>A0A9X3NE02_9ACTN</name>
<proteinExistence type="predicted"/>
<feature type="signal peptide" evidence="1">
    <location>
        <begin position="1"/>
        <end position="23"/>
    </location>
</feature>
<dbReference type="AlphaFoldDB" id="A0A9X3NE02"/>
<evidence type="ECO:0000313" key="2">
    <source>
        <dbReference type="EMBL" id="MDA0180387.1"/>
    </source>
</evidence>
<evidence type="ECO:0000313" key="3">
    <source>
        <dbReference type="Proteomes" id="UP001147653"/>
    </source>
</evidence>
<dbReference type="Proteomes" id="UP001147653">
    <property type="component" value="Unassembled WGS sequence"/>
</dbReference>
<reference evidence="2" key="1">
    <citation type="submission" date="2022-10" db="EMBL/GenBank/DDBJ databases">
        <title>The WGS of Solirubrobacter phytolaccae KCTC 29190.</title>
        <authorList>
            <person name="Jiang Z."/>
        </authorList>
    </citation>
    <scope>NUCLEOTIDE SEQUENCE</scope>
    <source>
        <strain evidence="2">KCTC 29190</strain>
    </source>
</reference>
<dbReference type="RefSeq" id="WP_270024694.1">
    <property type="nucleotide sequence ID" value="NZ_JAPDDP010000012.1"/>
</dbReference>
<keyword evidence="3" id="KW-1185">Reference proteome</keyword>
<accession>A0A9X3NE02</accession>
<comment type="caution">
    <text evidence="2">The sequence shown here is derived from an EMBL/GenBank/DDBJ whole genome shotgun (WGS) entry which is preliminary data.</text>
</comment>
<sequence>MKRSLLAAAAAALILAVPNVASAADYDDAAYFQFADRMEQTLDKRWDGDAGYYKLGGGGVEPMANSMLLLTHAVAAMKGHEGPSRNDARARALAARLVHPGGPYVTKPTVGQIHAPGWVNSMSGRGFQHLVFDAEVVDGLVYAYRARKELDLPESTVEGIRDAIHRTARGKFWRYPTIRLNQVNWYSLMYAADAEVTGDKTLLRRDMSLQLRRFFNEARAGNGRIGNFGPGMRFHYLPHLPLNVDKNVDSAEYANIVLTFTRFYDQARRAGMPALPAGSRSLAHEWIKRVISGYWTHSGYMNWDSGLGFDRWHQGKKFGLTQEALIGVATGAQSLLPGAEWARYSKYMLDRGFDFYARVAGRSSGGVPDPLFFDVNKVPQGVGSARLAVARVMANAARAIDAGMGSMRGTEPPALYAFDPDIGRLAVTTPKYNTAIVAVNQNAFPYGGLDLARLFDGAQEVAANVGGRPPASFGLMVRDVAGRRVAASQVGRSRVVPGVRPLTLLKAPRGVGAVSSASVGRAYAGAFTDLRATGAVSARGLLMRVTHRFTRDFIQTAWTATRRSGSARYTADVLFPSYGGKAARIVAVLRDGSSVAVGSKLVPLASVKYLWVRSERSGYVVVPVGTRPAGAGVHTIRAAAQSSDPRPGPTAAIQIARAKSFSRAALTVRITPVHDEQEAAAAAARLD</sequence>
<feature type="chain" id="PRO_5040982015" evidence="1">
    <location>
        <begin position="24"/>
        <end position="687"/>
    </location>
</feature>
<keyword evidence="1" id="KW-0732">Signal</keyword>
<evidence type="ECO:0000256" key="1">
    <source>
        <dbReference type="SAM" id="SignalP"/>
    </source>
</evidence>
<protein>
    <submittedName>
        <fullName evidence="2">Uncharacterized protein</fullName>
    </submittedName>
</protein>
<dbReference type="EMBL" id="JAPDDP010000012">
    <property type="protein sequence ID" value="MDA0180387.1"/>
    <property type="molecule type" value="Genomic_DNA"/>
</dbReference>